<dbReference type="EMBL" id="CACRXK020000457">
    <property type="protein sequence ID" value="CAB3982041.1"/>
    <property type="molecule type" value="Genomic_DNA"/>
</dbReference>
<dbReference type="Proteomes" id="UP001152795">
    <property type="component" value="Unassembled WGS sequence"/>
</dbReference>
<dbReference type="AlphaFoldDB" id="A0A6S7G984"/>
<evidence type="ECO:0000313" key="1">
    <source>
        <dbReference type="EMBL" id="CAB3982041.1"/>
    </source>
</evidence>
<protein>
    <submittedName>
        <fullName evidence="1">Uncharacterized protein</fullName>
    </submittedName>
</protein>
<keyword evidence="2" id="KW-1185">Reference proteome</keyword>
<reference evidence="1" key="1">
    <citation type="submission" date="2020-04" db="EMBL/GenBank/DDBJ databases">
        <authorList>
            <person name="Alioto T."/>
            <person name="Alioto T."/>
            <person name="Gomez Garrido J."/>
        </authorList>
    </citation>
    <scope>NUCLEOTIDE SEQUENCE</scope>
    <source>
        <strain evidence="1">A484AB</strain>
    </source>
</reference>
<gene>
    <name evidence="1" type="ORF">PACLA_8A087967</name>
</gene>
<organism evidence="1 2">
    <name type="scientific">Paramuricea clavata</name>
    <name type="common">Red gorgonian</name>
    <name type="synonym">Violescent sea-whip</name>
    <dbReference type="NCBI Taxonomy" id="317549"/>
    <lineage>
        <taxon>Eukaryota</taxon>
        <taxon>Metazoa</taxon>
        <taxon>Cnidaria</taxon>
        <taxon>Anthozoa</taxon>
        <taxon>Octocorallia</taxon>
        <taxon>Malacalcyonacea</taxon>
        <taxon>Plexauridae</taxon>
        <taxon>Paramuricea</taxon>
    </lineage>
</organism>
<evidence type="ECO:0000313" key="2">
    <source>
        <dbReference type="Proteomes" id="UP001152795"/>
    </source>
</evidence>
<proteinExistence type="predicted"/>
<name>A0A6S7G984_PARCT</name>
<accession>A0A6S7G984</accession>
<comment type="caution">
    <text evidence="1">The sequence shown here is derived from an EMBL/GenBank/DDBJ whole genome shotgun (WGS) entry which is preliminary data.</text>
</comment>
<sequence length="58" mass="6568">MSSPILFMFIFCLFIAVVCFGGVTFSLFTSNNFPACCLDASVCCLRDLNMNFRWLNLI</sequence>